<comment type="similarity">
    <text evidence="7">Belongs to the aspartate/glutamate racemases family.</text>
</comment>
<comment type="pathway">
    <text evidence="7">Cell wall biogenesis; peptidoglycan biosynthesis.</text>
</comment>
<feature type="binding site" evidence="7">
    <location>
        <begin position="42"/>
        <end position="43"/>
    </location>
    <ligand>
        <name>substrate</name>
    </ligand>
</feature>
<comment type="caution">
    <text evidence="8">The sequence shown here is derived from an EMBL/GenBank/DDBJ whole genome shotgun (WGS) entry which is preliminary data.</text>
</comment>
<evidence type="ECO:0000256" key="1">
    <source>
        <dbReference type="ARBA" id="ARBA00001602"/>
    </source>
</evidence>
<dbReference type="HAMAP" id="MF_00258">
    <property type="entry name" value="Glu_racemase"/>
    <property type="match status" value="1"/>
</dbReference>
<dbReference type="Proteomes" id="UP000647416">
    <property type="component" value="Unassembled WGS sequence"/>
</dbReference>
<dbReference type="NCBIfam" id="TIGR00067">
    <property type="entry name" value="glut_race"/>
    <property type="match status" value="1"/>
</dbReference>
<dbReference type="AlphaFoldDB" id="A0A926F9T6"/>
<keyword evidence="6 7" id="KW-0961">Cell wall biogenesis/degradation</keyword>
<evidence type="ECO:0000313" key="8">
    <source>
        <dbReference type="EMBL" id="MBC8595986.1"/>
    </source>
</evidence>
<protein>
    <recommendedName>
        <fullName evidence="2 7">Glutamate racemase</fullName>
        <ecNumber evidence="2 7">5.1.1.3</ecNumber>
    </recommendedName>
</protein>
<comment type="catalytic activity">
    <reaction evidence="1 7">
        <text>L-glutamate = D-glutamate</text>
        <dbReference type="Rhea" id="RHEA:12813"/>
        <dbReference type="ChEBI" id="CHEBI:29985"/>
        <dbReference type="ChEBI" id="CHEBI:29986"/>
        <dbReference type="EC" id="5.1.1.3"/>
    </reaction>
</comment>
<dbReference type="GO" id="GO:0008881">
    <property type="term" value="F:glutamate racemase activity"/>
    <property type="evidence" value="ECO:0007669"/>
    <property type="project" value="UniProtKB-UniRule"/>
</dbReference>
<proteinExistence type="inferred from homology"/>
<evidence type="ECO:0000256" key="6">
    <source>
        <dbReference type="ARBA" id="ARBA00023316"/>
    </source>
</evidence>
<dbReference type="PANTHER" id="PTHR21198:SF2">
    <property type="entry name" value="GLUTAMATE RACEMASE"/>
    <property type="match status" value="1"/>
</dbReference>
<evidence type="ECO:0000256" key="5">
    <source>
        <dbReference type="ARBA" id="ARBA00023235"/>
    </source>
</evidence>
<comment type="function">
    <text evidence="7">Provides the (R)-glutamate required for cell wall biosynthesis.</text>
</comment>
<feature type="active site" description="Proton donor/acceptor" evidence="7">
    <location>
        <position position="73"/>
    </location>
</feature>
<evidence type="ECO:0000256" key="4">
    <source>
        <dbReference type="ARBA" id="ARBA00022984"/>
    </source>
</evidence>
<comment type="caution">
    <text evidence="7">Lacks conserved residue(s) required for the propagation of feature annotation.</text>
</comment>
<dbReference type="RefSeq" id="WP_178347246.1">
    <property type="nucleotide sequence ID" value="NZ_JACRTE010000003.1"/>
</dbReference>
<organism evidence="8 9">
    <name type="scientific">Qingrenia yutianensis</name>
    <dbReference type="NCBI Taxonomy" id="2763676"/>
    <lineage>
        <taxon>Bacteria</taxon>
        <taxon>Bacillati</taxon>
        <taxon>Bacillota</taxon>
        <taxon>Clostridia</taxon>
        <taxon>Eubacteriales</taxon>
        <taxon>Oscillospiraceae</taxon>
        <taxon>Qingrenia</taxon>
    </lineage>
</organism>
<feature type="binding site" evidence="7">
    <location>
        <begin position="185"/>
        <end position="186"/>
    </location>
    <ligand>
        <name>substrate</name>
    </ligand>
</feature>
<evidence type="ECO:0000256" key="3">
    <source>
        <dbReference type="ARBA" id="ARBA00022960"/>
    </source>
</evidence>
<keyword evidence="4 7" id="KW-0573">Peptidoglycan synthesis</keyword>
<dbReference type="InterPro" id="IPR033134">
    <property type="entry name" value="Asp/Glu_racemase_AS_2"/>
</dbReference>
<evidence type="ECO:0000256" key="2">
    <source>
        <dbReference type="ARBA" id="ARBA00013090"/>
    </source>
</evidence>
<dbReference type="EMBL" id="JACRTE010000003">
    <property type="protein sequence ID" value="MBC8595986.1"/>
    <property type="molecule type" value="Genomic_DNA"/>
</dbReference>
<reference evidence="8" key="1">
    <citation type="submission" date="2020-08" db="EMBL/GenBank/DDBJ databases">
        <title>Genome public.</title>
        <authorList>
            <person name="Liu C."/>
            <person name="Sun Q."/>
        </authorList>
    </citation>
    <scope>NUCLEOTIDE SEQUENCE</scope>
    <source>
        <strain evidence="8">NSJ-50</strain>
    </source>
</reference>
<accession>A0A926F9T6</accession>
<dbReference type="GO" id="GO:0071555">
    <property type="term" value="P:cell wall organization"/>
    <property type="evidence" value="ECO:0007669"/>
    <property type="project" value="UniProtKB-KW"/>
</dbReference>
<dbReference type="GO" id="GO:0008360">
    <property type="term" value="P:regulation of cell shape"/>
    <property type="evidence" value="ECO:0007669"/>
    <property type="project" value="UniProtKB-KW"/>
</dbReference>
<keyword evidence="3 7" id="KW-0133">Cell shape</keyword>
<dbReference type="InterPro" id="IPR004391">
    <property type="entry name" value="Glu_race"/>
</dbReference>
<dbReference type="SUPFAM" id="SSF53681">
    <property type="entry name" value="Aspartate/glutamate racemase"/>
    <property type="match status" value="2"/>
</dbReference>
<dbReference type="Gene3D" id="3.40.50.1860">
    <property type="match status" value="2"/>
</dbReference>
<dbReference type="GO" id="GO:0009252">
    <property type="term" value="P:peptidoglycan biosynthetic process"/>
    <property type="evidence" value="ECO:0007669"/>
    <property type="project" value="UniProtKB-UniRule"/>
</dbReference>
<dbReference type="PROSITE" id="PS00924">
    <property type="entry name" value="ASP_GLU_RACEMASE_2"/>
    <property type="match status" value="1"/>
</dbReference>
<name>A0A926F9T6_9FIRM</name>
<dbReference type="PANTHER" id="PTHR21198">
    <property type="entry name" value="GLUTAMATE RACEMASE"/>
    <property type="match status" value="1"/>
</dbReference>
<dbReference type="InterPro" id="IPR015942">
    <property type="entry name" value="Asp/Glu/hydantoin_racemase"/>
</dbReference>
<keyword evidence="5 7" id="KW-0413">Isomerase</keyword>
<feature type="active site" description="Proton donor/acceptor" evidence="7">
    <location>
        <position position="184"/>
    </location>
</feature>
<gene>
    <name evidence="7" type="primary">murI</name>
    <name evidence="8" type="ORF">H8706_03765</name>
</gene>
<dbReference type="FunFam" id="3.40.50.1860:FF:000001">
    <property type="entry name" value="Glutamate racemase"/>
    <property type="match status" value="1"/>
</dbReference>
<dbReference type="EC" id="5.1.1.3" evidence="2 7"/>
<evidence type="ECO:0000256" key="7">
    <source>
        <dbReference type="HAMAP-Rule" id="MF_00258"/>
    </source>
</evidence>
<feature type="binding site" evidence="7">
    <location>
        <begin position="10"/>
        <end position="11"/>
    </location>
    <ligand>
        <name>substrate</name>
    </ligand>
</feature>
<sequence length="269" mass="29350">MDNRYIGVFDSGVGGLTAVKELIKKLPGENIVYFGDTGRVPYGTRSNETIIKYAVSDMNFLKTHDIKLVVIACGTVSSVAIETLKSMFNIPIIGVVEPTAKAAAKATKNKKIGIIGTSSTVASGKYEQAIGEIDKDIFVHSIACPMFVPLAENNMADSEAAYLIAKEYLSGFDGMDIDTLILGCTHYPLLKNTVRRVMGDNVALIDAGKSTADFAAQKLRDENSFAEKKADEQYKFFVSDSVDGFLNVANIFLDKDIGKMIEKIDIERY</sequence>
<keyword evidence="9" id="KW-1185">Reference proteome</keyword>
<dbReference type="InterPro" id="IPR001920">
    <property type="entry name" value="Asp/Glu_race"/>
</dbReference>
<dbReference type="Pfam" id="PF01177">
    <property type="entry name" value="Asp_Glu_race"/>
    <property type="match status" value="1"/>
</dbReference>
<evidence type="ECO:0000313" key="9">
    <source>
        <dbReference type="Proteomes" id="UP000647416"/>
    </source>
</evidence>